<dbReference type="CDD" id="cd01335">
    <property type="entry name" value="Radical_SAM"/>
    <property type="match status" value="1"/>
</dbReference>
<evidence type="ECO:0000256" key="2">
    <source>
        <dbReference type="ARBA" id="ARBA00022723"/>
    </source>
</evidence>
<dbReference type="RefSeq" id="WP_190615700.1">
    <property type="nucleotide sequence ID" value="NZ_AP018712.1"/>
</dbReference>
<dbReference type="SFLD" id="SFLDS00029">
    <property type="entry name" value="Radical_SAM"/>
    <property type="match status" value="1"/>
</dbReference>
<dbReference type="InterPro" id="IPR050377">
    <property type="entry name" value="Radical_SAM_PqqE_MftC-like"/>
</dbReference>
<dbReference type="SMART" id="SM00729">
    <property type="entry name" value="Elp3"/>
    <property type="match status" value="1"/>
</dbReference>
<dbReference type="SFLD" id="SFLDG01067">
    <property type="entry name" value="SPASM/twitch_domain_containing"/>
    <property type="match status" value="1"/>
</dbReference>
<organism evidence="6 7">
    <name type="scientific">Tepiditoga spiralis</name>
    <dbReference type="NCBI Taxonomy" id="2108365"/>
    <lineage>
        <taxon>Bacteria</taxon>
        <taxon>Thermotogati</taxon>
        <taxon>Thermotogota</taxon>
        <taxon>Thermotogae</taxon>
        <taxon>Petrotogales</taxon>
        <taxon>Petrotogaceae</taxon>
        <taxon>Tepiditoga</taxon>
    </lineage>
</organism>
<dbReference type="Pfam" id="PF04055">
    <property type="entry name" value="Radical_SAM"/>
    <property type="match status" value="1"/>
</dbReference>
<dbReference type="GO" id="GO:0003824">
    <property type="term" value="F:catalytic activity"/>
    <property type="evidence" value="ECO:0007669"/>
    <property type="project" value="InterPro"/>
</dbReference>
<keyword evidence="4" id="KW-0411">Iron-sulfur</keyword>
<dbReference type="PROSITE" id="PS51918">
    <property type="entry name" value="RADICAL_SAM"/>
    <property type="match status" value="1"/>
</dbReference>
<dbReference type="Gene3D" id="3.20.20.70">
    <property type="entry name" value="Aldolase class I"/>
    <property type="match status" value="1"/>
</dbReference>
<dbReference type="InterPro" id="IPR058240">
    <property type="entry name" value="rSAM_sf"/>
</dbReference>
<dbReference type="GO" id="GO:0051536">
    <property type="term" value="F:iron-sulfur cluster binding"/>
    <property type="evidence" value="ECO:0007669"/>
    <property type="project" value="UniProtKB-KW"/>
</dbReference>
<accession>A0A7G1G969</accession>
<name>A0A7G1G969_9BACT</name>
<dbReference type="AlphaFoldDB" id="A0A7G1G969"/>
<protein>
    <recommendedName>
        <fullName evidence="5">Radical SAM core domain-containing protein</fullName>
    </recommendedName>
</protein>
<evidence type="ECO:0000256" key="4">
    <source>
        <dbReference type="ARBA" id="ARBA00023014"/>
    </source>
</evidence>
<evidence type="ECO:0000313" key="7">
    <source>
        <dbReference type="Proteomes" id="UP000516361"/>
    </source>
</evidence>
<dbReference type="InterPro" id="IPR013785">
    <property type="entry name" value="Aldolase_TIM"/>
</dbReference>
<keyword evidence="7" id="KW-1185">Reference proteome</keyword>
<dbReference type="PANTHER" id="PTHR11228:SF7">
    <property type="entry name" value="PQQA PEPTIDE CYCLASE"/>
    <property type="match status" value="1"/>
</dbReference>
<dbReference type="InterPro" id="IPR023885">
    <property type="entry name" value="4Fe4S-binding_SPASM_dom"/>
</dbReference>
<dbReference type="SFLD" id="SFLDG01386">
    <property type="entry name" value="main_SPASM_domain-containing"/>
    <property type="match status" value="1"/>
</dbReference>
<proteinExistence type="predicted"/>
<dbReference type="Proteomes" id="UP000516361">
    <property type="component" value="Chromosome"/>
</dbReference>
<dbReference type="InParanoid" id="A0A7G1G969"/>
<evidence type="ECO:0000256" key="3">
    <source>
        <dbReference type="ARBA" id="ARBA00023004"/>
    </source>
</evidence>
<dbReference type="EMBL" id="AP018712">
    <property type="protein sequence ID" value="BBE30622.1"/>
    <property type="molecule type" value="Genomic_DNA"/>
</dbReference>
<sequence length="376" mass="43916">MDKKINYKVQKNESMKRNLLKETKPYVYEKILKFEEKVKKGESIAIIQFQYNYACNFNCAHCGISQLRKPEARSFTPKDVEELSRQADEMGLAHFVITGGEPLVFSDLDDVIRAIDPKKFYISLDTNGWFFDEEKAFHLKEIGVDKIQLSLDSLDEKEHDEFRRKQGSHERALRAIDAAKKAGLNIIIQTVVTKQRVHSQEFENFLKFLNSKDVGVFITYAKPVGNWEGNYDVLVTREDMEYVRNLEKKYNVFTHLTPGYGLDLGCIAVKRMISVTQYGEVMPCPYIHASLGNVFEEPLKDIIERGLNIKWFGKYVDTCLIAEDKHFIEEYDSKRIYGNKPLPVPWFKVFDENDFIKNEKELKAEKTKNGYLRWRK</sequence>
<dbReference type="SUPFAM" id="SSF102114">
    <property type="entry name" value="Radical SAM enzymes"/>
    <property type="match status" value="1"/>
</dbReference>
<gene>
    <name evidence="6" type="ORF">OSSY52_07630</name>
</gene>
<keyword evidence="2" id="KW-0479">Metal-binding</keyword>
<dbReference type="InterPro" id="IPR006638">
    <property type="entry name" value="Elp3/MiaA/NifB-like_rSAM"/>
</dbReference>
<keyword evidence="1" id="KW-0949">S-adenosyl-L-methionine</keyword>
<evidence type="ECO:0000259" key="5">
    <source>
        <dbReference type="PROSITE" id="PS51918"/>
    </source>
</evidence>
<dbReference type="PANTHER" id="PTHR11228">
    <property type="entry name" value="RADICAL SAM DOMAIN PROTEIN"/>
    <property type="match status" value="1"/>
</dbReference>
<dbReference type="Pfam" id="PF13186">
    <property type="entry name" value="SPASM"/>
    <property type="match status" value="1"/>
</dbReference>
<dbReference type="KEGG" id="ocy:OSSY52_07630"/>
<dbReference type="GO" id="GO:0046872">
    <property type="term" value="F:metal ion binding"/>
    <property type="evidence" value="ECO:0007669"/>
    <property type="project" value="UniProtKB-KW"/>
</dbReference>
<evidence type="ECO:0000313" key="6">
    <source>
        <dbReference type="EMBL" id="BBE30622.1"/>
    </source>
</evidence>
<keyword evidence="3" id="KW-0408">Iron</keyword>
<dbReference type="InterPro" id="IPR007197">
    <property type="entry name" value="rSAM"/>
</dbReference>
<feature type="domain" description="Radical SAM core" evidence="5">
    <location>
        <begin position="39"/>
        <end position="254"/>
    </location>
</feature>
<reference evidence="6 7" key="1">
    <citation type="submission" date="2018-06" db="EMBL/GenBank/DDBJ databases">
        <title>Genome sequencing of Oceanotoga sp. sy52.</title>
        <authorList>
            <person name="Mori K."/>
        </authorList>
    </citation>
    <scope>NUCLEOTIDE SEQUENCE [LARGE SCALE GENOMIC DNA]</scope>
    <source>
        <strain evidence="7">sy52</strain>
    </source>
</reference>
<evidence type="ECO:0000256" key="1">
    <source>
        <dbReference type="ARBA" id="ARBA00022691"/>
    </source>
</evidence>